<dbReference type="EMBL" id="BIXY01000084">
    <property type="protein sequence ID" value="GCF10834.1"/>
    <property type="molecule type" value="Genomic_DNA"/>
</dbReference>
<feature type="transmembrane region" description="Helical" evidence="1">
    <location>
        <begin position="44"/>
        <end position="65"/>
    </location>
</feature>
<dbReference type="Proteomes" id="UP000322530">
    <property type="component" value="Unassembled WGS sequence"/>
</dbReference>
<evidence type="ECO:0000313" key="4">
    <source>
        <dbReference type="Proteomes" id="UP000322530"/>
    </source>
</evidence>
<sequence length="95" mass="10906">MNYNIVNEARELAGWNAESEAFSIYEAMMKLTDTRGKHGKRYSLALILTFVLLAKMAGATTLQAITDWVRYRPWLQQALPSFPSIFRFLITCDVE</sequence>
<feature type="domain" description="H repeat-associated protein N-terminal" evidence="2">
    <location>
        <begin position="27"/>
        <end position="81"/>
    </location>
</feature>
<dbReference type="AlphaFoldDB" id="A0A5A5TIR5"/>
<organism evidence="3 4">
    <name type="scientific">Dictyobacter arantiisoli</name>
    <dbReference type="NCBI Taxonomy" id="2014874"/>
    <lineage>
        <taxon>Bacteria</taxon>
        <taxon>Bacillati</taxon>
        <taxon>Chloroflexota</taxon>
        <taxon>Ktedonobacteria</taxon>
        <taxon>Ktedonobacterales</taxon>
        <taxon>Dictyobacteraceae</taxon>
        <taxon>Dictyobacter</taxon>
    </lineage>
</organism>
<keyword evidence="1" id="KW-0812">Transmembrane</keyword>
<dbReference type="RefSeq" id="WP_149403699.1">
    <property type="nucleotide sequence ID" value="NZ_BIXY01000084.1"/>
</dbReference>
<evidence type="ECO:0000313" key="3">
    <source>
        <dbReference type="EMBL" id="GCF10834.1"/>
    </source>
</evidence>
<dbReference type="Pfam" id="PF13808">
    <property type="entry name" value="DDE_Tnp_1_assoc"/>
    <property type="match status" value="1"/>
</dbReference>
<keyword evidence="1" id="KW-1133">Transmembrane helix</keyword>
<name>A0A5A5TIR5_9CHLR</name>
<evidence type="ECO:0000259" key="2">
    <source>
        <dbReference type="Pfam" id="PF13808"/>
    </source>
</evidence>
<comment type="caution">
    <text evidence="3">The sequence shown here is derived from an EMBL/GenBank/DDBJ whole genome shotgun (WGS) entry which is preliminary data.</text>
</comment>
<dbReference type="InterPro" id="IPR032806">
    <property type="entry name" value="YbfD_N"/>
</dbReference>
<gene>
    <name evidence="3" type="ORF">KDI_43980</name>
</gene>
<dbReference type="OrthoDB" id="574640at2"/>
<accession>A0A5A5TIR5</accession>
<protein>
    <recommendedName>
        <fullName evidence="2">H repeat-associated protein N-terminal domain-containing protein</fullName>
    </recommendedName>
</protein>
<evidence type="ECO:0000256" key="1">
    <source>
        <dbReference type="SAM" id="Phobius"/>
    </source>
</evidence>
<keyword evidence="1" id="KW-0472">Membrane</keyword>
<keyword evidence="4" id="KW-1185">Reference proteome</keyword>
<reference evidence="3 4" key="1">
    <citation type="submission" date="2019-01" db="EMBL/GenBank/DDBJ databases">
        <title>Draft genome sequence of Dictyobacter sp. Uno17.</title>
        <authorList>
            <person name="Wang C.M."/>
            <person name="Zheng Y."/>
            <person name="Sakai Y."/>
            <person name="Abe K."/>
            <person name="Yokota A."/>
            <person name="Yabe S."/>
        </authorList>
    </citation>
    <scope>NUCLEOTIDE SEQUENCE [LARGE SCALE GENOMIC DNA]</scope>
    <source>
        <strain evidence="3 4">Uno17</strain>
    </source>
</reference>
<proteinExistence type="predicted"/>